<dbReference type="InterPro" id="IPR036388">
    <property type="entry name" value="WH-like_DNA-bd_sf"/>
</dbReference>
<evidence type="ECO:0000313" key="2">
    <source>
        <dbReference type="Proteomes" id="UP000002221"/>
    </source>
</evidence>
<name>D0MFD6_RHOM4</name>
<organism evidence="1 2">
    <name type="scientific">Rhodothermus marinus (strain ATCC 43812 / DSM 4252 / R-10)</name>
    <name type="common">Rhodothermus obamensis</name>
    <dbReference type="NCBI Taxonomy" id="518766"/>
    <lineage>
        <taxon>Bacteria</taxon>
        <taxon>Pseudomonadati</taxon>
        <taxon>Rhodothermota</taxon>
        <taxon>Rhodothermia</taxon>
        <taxon>Rhodothermales</taxon>
        <taxon>Rhodothermaceae</taxon>
        <taxon>Rhodothermus</taxon>
    </lineage>
</organism>
<dbReference type="HOGENOM" id="CLU_126005_1_2_10"/>
<dbReference type="InterPro" id="IPR007367">
    <property type="entry name" value="DUF433"/>
</dbReference>
<keyword evidence="2" id="KW-1185">Reference proteome</keyword>
<reference evidence="1 2" key="1">
    <citation type="journal article" date="2009" name="Stand. Genomic Sci.">
        <title>Complete genome sequence of Rhodothermus marinus type strain (R-10).</title>
        <authorList>
            <person name="Nolan M."/>
            <person name="Tindall B.J."/>
            <person name="Pomrenke H."/>
            <person name="Lapidus A."/>
            <person name="Copeland A."/>
            <person name="Glavina Del Rio T."/>
            <person name="Lucas S."/>
            <person name="Chen F."/>
            <person name="Tice H."/>
            <person name="Cheng J.F."/>
            <person name="Saunders E."/>
            <person name="Han C."/>
            <person name="Bruce D."/>
            <person name="Goodwin L."/>
            <person name="Chain P."/>
            <person name="Pitluck S."/>
            <person name="Ovchinikova G."/>
            <person name="Pati A."/>
            <person name="Ivanova N."/>
            <person name="Mavromatis K."/>
            <person name="Chen A."/>
            <person name="Palaniappan K."/>
            <person name="Land M."/>
            <person name="Hauser L."/>
            <person name="Chang Y.J."/>
            <person name="Jeffries C.D."/>
            <person name="Brettin T."/>
            <person name="Goker M."/>
            <person name="Bristow J."/>
            <person name="Eisen J.A."/>
            <person name="Markowitz V."/>
            <person name="Hugenholtz P."/>
            <person name="Kyrpides N.C."/>
            <person name="Klenk H.P."/>
            <person name="Detter J.C."/>
        </authorList>
    </citation>
    <scope>NUCLEOTIDE SEQUENCE [LARGE SCALE GENOMIC DNA]</scope>
    <source>
        <strain evidence="2">ATCC 43812 / DSM 4252 / R-10</strain>
    </source>
</reference>
<dbReference type="Proteomes" id="UP000002221">
    <property type="component" value="Chromosome"/>
</dbReference>
<dbReference type="SUPFAM" id="SSF46689">
    <property type="entry name" value="Homeodomain-like"/>
    <property type="match status" value="1"/>
</dbReference>
<gene>
    <name evidence="1" type="ordered locus">Rmar_2516</name>
</gene>
<evidence type="ECO:0000313" key="1">
    <source>
        <dbReference type="EMBL" id="ACY49392.1"/>
    </source>
</evidence>
<dbReference type="STRING" id="518766.Rmar_2516"/>
<protein>
    <recommendedName>
        <fullName evidence="3">DUF433 domain-containing protein</fullName>
    </recommendedName>
</protein>
<evidence type="ECO:0008006" key="3">
    <source>
        <dbReference type="Google" id="ProtNLM"/>
    </source>
</evidence>
<dbReference type="EMBL" id="CP001807">
    <property type="protein sequence ID" value="ACY49392.1"/>
    <property type="molecule type" value="Genomic_DNA"/>
</dbReference>
<proteinExistence type="predicted"/>
<dbReference type="OrthoDB" id="1494556at2"/>
<accession>D0MFD6</accession>
<dbReference type="AlphaFoldDB" id="D0MFD6"/>
<dbReference type="Pfam" id="PF04255">
    <property type="entry name" value="DUF433"/>
    <property type="match status" value="1"/>
</dbReference>
<dbReference type="Gene3D" id="1.10.10.10">
    <property type="entry name" value="Winged helix-like DNA-binding domain superfamily/Winged helix DNA-binding domain"/>
    <property type="match status" value="1"/>
</dbReference>
<dbReference type="InterPro" id="IPR009057">
    <property type="entry name" value="Homeodomain-like_sf"/>
</dbReference>
<dbReference type="PANTHER" id="PTHR34849">
    <property type="entry name" value="SSL5025 PROTEIN"/>
    <property type="match status" value="1"/>
</dbReference>
<sequence length="82" mass="9220">MKEAQLLQRIVVDPKVMAGKPVIRGTRLPVEYILKLLAHGATVEEILQEYSGLTHEDIQACLLFATRVLEKTDFMPLIASEE</sequence>
<dbReference type="KEGG" id="rmr:Rmar_2516"/>
<dbReference type="PANTHER" id="PTHR34849:SF3">
    <property type="entry name" value="SSR2962 PROTEIN"/>
    <property type="match status" value="1"/>
</dbReference>
<dbReference type="eggNOG" id="COG2442">
    <property type="taxonomic scope" value="Bacteria"/>
</dbReference>
<dbReference type="RefSeq" id="WP_012845002.1">
    <property type="nucleotide sequence ID" value="NC_013501.1"/>
</dbReference>